<sequence>MPFSRISLRHGKSADYLRALSDSLQRALVDTFDVPEDDRFQIIHQLAEHELIFDRHYRGGPRSDDYVLFDITTGKTRSNAQKQAFYLRLTALLAESPGIRPQDVMIVVSNSHGDDWSFANGEPAAPAA</sequence>
<name>A0A1W1X6J3_9NEIS</name>
<keyword evidence="2" id="KW-1185">Reference proteome</keyword>
<proteinExistence type="predicted"/>
<protein>
    <submittedName>
        <fullName evidence="1">Tautomerase enzyme</fullName>
    </submittedName>
</protein>
<dbReference type="InterPro" id="IPR037479">
    <property type="entry name" value="Tauto_MSAD"/>
</dbReference>
<accession>A0A1W1X6J3</accession>
<dbReference type="PANTHER" id="PTHR38460:SF1">
    <property type="entry name" value="TAUTOMERASE YOLI-RELATED"/>
    <property type="match status" value="1"/>
</dbReference>
<dbReference type="STRING" id="1121001.SAMN02745857_00636"/>
<dbReference type="RefSeq" id="WP_084089103.1">
    <property type="nucleotide sequence ID" value="NZ_FWXD01000003.1"/>
</dbReference>
<evidence type="ECO:0000313" key="1">
    <source>
        <dbReference type="EMBL" id="SMC19091.1"/>
    </source>
</evidence>
<dbReference type="Pfam" id="PF14552">
    <property type="entry name" value="Tautomerase_2"/>
    <property type="match status" value="1"/>
</dbReference>
<gene>
    <name evidence="1" type="ORF">SAMN02745857_00636</name>
</gene>
<reference evidence="1 2" key="1">
    <citation type="submission" date="2017-04" db="EMBL/GenBank/DDBJ databases">
        <authorList>
            <person name="Afonso C.L."/>
            <person name="Miller P.J."/>
            <person name="Scott M.A."/>
            <person name="Spackman E."/>
            <person name="Goraichik I."/>
            <person name="Dimitrov K.M."/>
            <person name="Suarez D.L."/>
            <person name="Swayne D.E."/>
        </authorList>
    </citation>
    <scope>NUCLEOTIDE SEQUENCE [LARGE SCALE GENOMIC DNA]</scope>
    <source>
        <strain evidence="1 2">DSM 23236</strain>
    </source>
</reference>
<dbReference type="OrthoDB" id="9804765at2"/>
<dbReference type="Proteomes" id="UP000192761">
    <property type="component" value="Unassembled WGS sequence"/>
</dbReference>
<dbReference type="AlphaFoldDB" id="A0A1W1X6J3"/>
<dbReference type="EMBL" id="FWXD01000003">
    <property type="protein sequence ID" value="SMC19091.1"/>
    <property type="molecule type" value="Genomic_DNA"/>
</dbReference>
<dbReference type="SUPFAM" id="SSF55331">
    <property type="entry name" value="Tautomerase/MIF"/>
    <property type="match status" value="1"/>
</dbReference>
<dbReference type="Gene3D" id="3.30.429.10">
    <property type="entry name" value="Macrophage Migration Inhibitory Factor"/>
    <property type="match status" value="1"/>
</dbReference>
<dbReference type="InterPro" id="IPR014347">
    <property type="entry name" value="Tautomerase/MIF_sf"/>
</dbReference>
<dbReference type="PANTHER" id="PTHR38460">
    <property type="entry name" value="TAUTOMERASE YOLI-RELATED"/>
    <property type="match status" value="1"/>
</dbReference>
<organism evidence="1 2">
    <name type="scientific">Andreprevotia lacus DSM 23236</name>
    <dbReference type="NCBI Taxonomy" id="1121001"/>
    <lineage>
        <taxon>Bacteria</taxon>
        <taxon>Pseudomonadati</taxon>
        <taxon>Pseudomonadota</taxon>
        <taxon>Betaproteobacteria</taxon>
        <taxon>Neisseriales</taxon>
        <taxon>Chitinibacteraceae</taxon>
        <taxon>Andreprevotia</taxon>
    </lineage>
</organism>
<evidence type="ECO:0000313" key="2">
    <source>
        <dbReference type="Proteomes" id="UP000192761"/>
    </source>
</evidence>